<evidence type="ECO:0000256" key="9">
    <source>
        <dbReference type="RuleBase" id="RU004175"/>
    </source>
</evidence>
<dbReference type="Proteomes" id="UP000177907">
    <property type="component" value="Unassembled WGS sequence"/>
</dbReference>
<gene>
    <name evidence="10" type="ORF">A3J93_05520</name>
</gene>
<dbReference type="InterPro" id="IPR016161">
    <property type="entry name" value="Ald_DH/histidinol_DH"/>
</dbReference>
<dbReference type="AlphaFoldDB" id="A0A1F6NWR7"/>
<evidence type="ECO:0000256" key="1">
    <source>
        <dbReference type="ARBA" id="ARBA00001947"/>
    </source>
</evidence>
<comment type="caution">
    <text evidence="10">The sequence shown here is derived from an EMBL/GenBank/DDBJ whole genome shotgun (WGS) entry which is preliminary data.</text>
</comment>
<evidence type="ECO:0000313" key="10">
    <source>
        <dbReference type="EMBL" id="OGH88084.1"/>
    </source>
</evidence>
<accession>A0A1F6NWR7</accession>
<dbReference type="NCBIfam" id="TIGR00069">
    <property type="entry name" value="hisD"/>
    <property type="match status" value="1"/>
</dbReference>
<proteinExistence type="inferred from homology"/>
<dbReference type="PIRSF" id="PIRSF000099">
    <property type="entry name" value="Histidinol_dh"/>
    <property type="match status" value="1"/>
</dbReference>
<evidence type="ECO:0000256" key="7">
    <source>
        <dbReference type="PIRSR" id="PIRSR000099-1"/>
    </source>
</evidence>
<evidence type="ECO:0000256" key="6">
    <source>
        <dbReference type="PIRNR" id="PIRNR000099"/>
    </source>
</evidence>
<feature type="binding site" evidence="8">
    <location>
        <position position="214"/>
    </location>
    <ligand>
        <name>NAD(+)</name>
        <dbReference type="ChEBI" id="CHEBI:57540"/>
    </ligand>
</feature>
<dbReference type="STRING" id="1798704.A3J93_05520"/>
<dbReference type="SUPFAM" id="SSF53720">
    <property type="entry name" value="ALDH-like"/>
    <property type="match status" value="1"/>
</dbReference>
<dbReference type="PRINTS" id="PR00083">
    <property type="entry name" value="HOLDHDRGNASE"/>
</dbReference>
<keyword evidence="4" id="KW-0862">Zinc</keyword>
<evidence type="ECO:0000313" key="11">
    <source>
        <dbReference type="Proteomes" id="UP000177907"/>
    </source>
</evidence>
<dbReference type="FunFam" id="3.40.50.1980:FF:000001">
    <property type="entry name" value="Histidinol dehydrogenase"/>
    <property type="match status" value="1"/>
</dbReference>
<organism evidence="10 11">
    <name type="scientific">Candidatus Magasanikbacteria bacterium RIFOXYC2_FULL_42_28</name>
    <dbReference type="NCBI Taxonomy" id="1798704"/>
    <lineage>
        <taxon>Bacteria</taxon>
        <taxon>Candidatus Magasanikiibacteriota</taxon>
    </lineage>
</organism>
<protein>
    <submittedName>
        <fullName evidence="10">Histidinol dehydrogenase</fullName>
    </submittedName>
</protein>
<dbReference type="Pfam" id="PF00815">
    <property type="entry name" value="Histidinol_dh"/>
    <property type="match status" value="1"/>
</dbReference>
<dbReference type="Gene3D" id="1.20.5.1300">
    <property type="match status" value="1"/>
</dbReference>
<dbReference type="InterPro" id="IPR022695">
    <property type="entry name" value="Histidinol_DH_monofunct"/>
</dbReference>
<evidence type="ECO:0000256" key="5">
    <source>
        <dbReference type="ARBA" id="ARBA00023002"/>
    </source>
</evidence>
<comment type="cofactor">
    <cofactor evidence="1">
        <name>Zn(2+)</name>
        <dbReference type="ChEBI" id="CHEBI:29105"/>
    </cofactor>
</comment>
<evidence type="ECO:0000256" key="8">
    <source>
        <dbReference type="PIRSR" id="PIRSR000099-2"/>
    </source>
</evidence>
<dbReference type="Gene3D" id="3.40.50.1980">
    <property type="entry name" value="Nitrogenase molybdenum iron protein domain"/>
    <property type="match status" value="2"/>
</dbReference>
<reference evidence="10 11" key="1">
    <citation type="journal article" date="2016" name="Nat. Commun.">
        <title>Thousands of microbial genomes shed light on interconnected biogeochemical processes in an aquifer system.</title>
        <authorList>
            <person name="Anantharaman K."/>
            <person name="Brown C.T."/>
            <person name="Hug L.A."/>
            <person name="Sharon I."/>
            <person name="Castelle C.J."/>
            <person name="Probst A.J."/>
            <person name="Thomas B.C."/>
            <person name="Singh A."/>
            <person name="Wilkins M.J."/>
            <person name="Karaoz U."/>
            <person name="Brodie E.L."/>
            <person name="Williams K.H."/>
            <person name="Hubbard S.S."/>
            <person name="Banfield J.F."/>
        </authorList>
    </citation>
    <scope>NUCLEOTIDE SEQUENCE [LARGE SCALE GENOMIC DNA]</scope>
</reference>
<keyword evidence="5 6" id="KW-0560">Oxidoreductase</keyword>
<evidence type="ECO:0000256" key="3">
    <source>
        <dbReference type="ARBA" id="ARBA00022723"/>
    </source>
</evidence>
<dbReference type="EMBL" id="MFQZ01000007">
    <property type="protein sequence ID" value="OGH88084.1"/>
    <property type="molecule type" value="Genomic_DNA"/>
</dbReference>
<feature type="binding site" evidence="8">
    <location>
        <position position="129"/>
    </location>
    <ligand>
        <name>NAD(+)</name>
        <dbReference type="ChEBI" id="CHEBI:57540"/>
    </ligand>
</feature>
<dbReference type="GO" id="GO:0005829">
    <property type="term" value="C:cytosol"/>
    <property type="evidence" value="ECO:0007669"/>
    <property type="project" value="TreeGrafter"/>
</dbReference>
<feature type="binding site" evidence="8">
    <location>
        <position position="191"/>
    </location>
    <ligand>
        <name>NAD(+)</name>
        <dbReference type="ChEBI" id="CHEBI:57540"/>
    </ligand>
</feature>
<dbReference type="GO" id="GO:0000105">
    <property type="term" value="P:L-histidine biosynthetic process"/>
    <property type="evidence" value="ECO:0007669"/>
    <property type="project" value="InterPro"/>
</dbReference>
<evidence type="ECO:0000256" key="2">
    <source>
        <dbReference type="ARBA" id="ARBA00010178"/>
    </source>
</evidence>
<dbReference type="InterPro" id="IPR012131">
    <property type="entry name" value="Hstdl_DH"/>
</dbReference>
<name>A0A1F6NWR7_9BACT</name>
<feature type="active site" description="Proton acceptor" evidence="7">
    <location>
        <position position="330"/>
    </location>
</feature>
<sequence>MQVIKLKQFKNSSRFQSVMARRGKNDNSVLKVVEDIVVDVKNMGDVAVKKYMKSLNGMCLRNLRVSKEEINKAQSVVSDDFVIALKQAANNIRLVHNKQISLEAQSLVSPLCGIKVWKKWQPIEIVGVYVPGGLASYPSSVLMSVIPAQIAGCKKIIITTPPRPDGSVAPEVLVAANYLGVKDIFKISGAQAIAALAYGTETIPKVYKIVGPGNAYVATAKMIVSRQGEVAIDSPAGPSEVLIIADKTANPEFVAADLMCDSEHAEDSAAVLLSTSLQLARRVIKIIKNTVDNFSTGNRVKKSLKSYGLFATVKTLGEAVDFANDYAPEHIQIMTKRARAIAKKITNAGSVFIGPYTCKSAGDYATGANHVLPTGGSAKMFSGLSVFDFVRLVEYQQVSKGGLKKIRRTIQVFARVEKLPVHEFSGAVRFKEK</sequence>
<dbReference type="GO" id="GO:0046872">
    <property type="term" value="F:metal ion binding"/>
    <property type="evidence" value="ECO:0007669"/>
    <property type="project" value="UniProtKB-KW"/>
</dbReference>
<dbReference type="GO" id="GO:0051287">
    <property type="term" value="F:NAD binding"/>
    <property type="evidence" value="ECO:0007669"/>
    <property type="project" value="InterPro"/>
</dbReference>
<dbReference type="PANTHER" id="PTHR21256">
    <property type="entry name" value="HISTIDINOL DEHYDROGENASE HDH"/>
    <property type="match status" value="1"/>
</dbReference>
<dbReference type="GO" id="GO:0004399">
    <property type="term" value="F:histidinol dehydrogenase activity"/>
    <property type="evidence" value="ECO:0007669"/>
    <property type="project" value="InterPro"/>
</dbReference>
<dbReference type="PANTHER" id="PTHR21256:SF2">
    <property type="entry name" value="HISTIDINE BIOSYNTHESIS TRIFUNCTIONAL PROTEIN"/>
    <property type="match status" value="1"/>
</dbReference>
<keyword evidence="3" id="KW-0479">Metal-binding</keyword>
<keyword evidence="8" id="KW-0520">NAD</keyword>
<evidence type="ECO:0000256" key="4">
    <source>
        <dbReference type="ARBA" id="ARBA00022833"/>
    </source>
</evidence>
<comment type="similarity">
    <text evidence="2 6 9">Belongs to the histidinol dehydrogenase family.</text>
</comment>
<dbReference type="CDD" id="cd06572">
    <property type="entry name" value="Histidinol_dh"/>
    <property type="match status" value="1"/>
</dbReference>
<feature type="active site" description="Proton acceptor" evidence="7">
    <location>
        <position position="329"/>
    </location>
</feature>